<dbReference type="Proteomes" id="UP000570010">
    <property type="component" value="Unassembled WGS sequence"/>
</dbReference>
<dbReference type="Proteomes" id="UP000472971">
    <property type="component" value="Unassembled WGS sequence"/>
</dbReference>
<protein>
    <submittedName>
        <fullName evidence="8">DEAD/DEAH box helicase</fullName>
    </submittedName>
</protein>
<comment type="caution">
    <text evidence="8">The sequence shown here is derived from an EMBL/GenBank/DDBJ whole genome shotgun (WGS) entry which is preliminary data.</text>
</comment>
<dbReference type="SMART" id="SM00490">
    <property type="entry name" value="HELICc"/>
    <property type="match status" value="1"/>
</dbReference>
<evidence type="ECO:0000256" key="1">
    <source>
        <dbReference type="ARBA" id="ARBA00022741"/>
    </source>
</evidence>
<keyword evidence="3 8" id="KW-0347">Helicase</keyword>
<dbReference type="GO" id="GO:0003676">
    <property type="term" value="F:nucleic acid binding"/>
    <property type="evidence" value="ECO:0007669"/>
    <property type="project" value="InterPro"/>
</dbReference>
<evidence type="ECO:0000313" key="9">
    <source>
        <dbReference type="Proteomes" id="UP000472971"/>
    </source>
</evidence>
<dbReference type="PROSITE" id="PS51194">
    <property type="entry name" value="HELICASE_CTER"/>
    <property type="match status" value="1"/>
</dbReference>
<dbReference type="SUPFAM" id="SSF52540">
    <property type="entry name" value="P-loop containing nucleoside triphosphate hydrolases"/>
    <property type="match status" value="1"/>
</dbReference>
<dbReference type="Pfam" id="PF00270">
    <property type="entry name" value="DEAD"/>
    <property type="match status" value="1"/>
</dbReference>
<gene>
    <name evidence="8" type="ORF">G4D64_07415</name>
    <name evidence="7" type="ORF">H1Z61_07800</name>
</gene>
<evidence type="ECO:0000313" key="8">
    <source>
        <dbReference type="EMBL" id="NEY81349.1"/>
    </source>
</evidence>
<accession>A0A6B3VTN1</accession>
<dbReference type="InterPro" id="IPR014001">
    <property type="entry name" value="Helicase_ATP-bd"/>
</dbReference>
<dbReference type="EMBL" id="JAAIWN010000013">
    <property type="protein sequence ID" value="NEY81349.1"/>
    <property type="molecule type" value="Genomic_DNA"/>
</dbReference>
<organism evidence="8 9">
    <name type="scientific">Bacillus aquiflavi</name>
    <dbReference type="NCBI Taxonomy" id="2672567"/>
    <lineage>
        <taxon>Bacteria</taxon>
        <taxon>Bacillati</taxon>
        <taxon>Bacillota</taxon>
        <taxon>Bacilli</taxon>
        <taxon>Bacillales</taxon>
        <taxon>Bacillaceae</taxon>
        <taxon>Bacillus</taxon>
    </lineage>
</organism>
<dbReference type="CDD" id="cd17921">
    <property type="entry name" value="DEXHc_Ski2"/>
    <property type="match status" value="1"/>
</dbReference>
<evidence type="ECO:0000313" key="10">
    <source>
        <dbReference type="Proteomes" id="UP000570010"/>
    </source>
</evidence>
<dbReference type="RefSeq" id="WP_163241695.1">
    <property type="nucleotide sequence ID" value="NZ_JAAIWN010000013.1"/>
</dbReference>
<dbReference type="InterPro" id="IPR011545">
    <property type="entry name" value="DEAD/DEAH_box_helicase_dom"/>
</dbReference>
<evidence type="ECO:0000256" key="4">
    <source>
        <dbReference type="ARBA" id="ARBA00022840"/>
    </source>
</evidence>
<name>A0A6B3VTN1_9BACI</name>
<dbReference type="GO" id="GO:0005524">
    <property type="term" value="F:ATP binding"/>
    <property type="evidence" value="ECO:0007669"/>
    <property type="project" value="UniProtKB-KW"/>
</dbReference>
<dbReference type="SMART" id="SM00487">
    <property type="entry name" value="DEXDc"/>
    <property type="match status" value="1"/>
</dbReference>
<keyword evidence="2" id="KW-0378">Hydrolase</keyword>
<dbReference type="AlphaFoldDB" id="A0A6B3VTN1"/>
<keyword evidence="4" id="KW-0067">ATP-binding</keyword>
<dbReference type="EMBL" id="JACEIO010000014">
    <property type="protein sequence ID" value="MBA4537052.1"/>
    <property type="molecule type" value="Genomic_DNA"/>
</dbReference>
<dbReference type="InterPro" id="IPR001650">
    <property type="entry name" value="Helicase_C-like"/>
</dbReference>
<dbReference type="GO" id="GO:0004386">
    <property type="term" value="F:helicase activity"/>
    <property type="evidence" value="ECO:0007669"/>
    <property type="project" value="UniProtKB-KW"/>
</dbReference>
<evidence type="ECO:0000259" key="5">
    <source>
        <dbReference type="PROSITE" id="PS51192"/>
    </source>
</evidence>
<sequence length="1063" mass="120630">MRMSVRLPEHWLIDTLPTDMFVESVKIADLRLISNALANNFIAFSSSSLNEEENEKILGILDTLELVIMDLENVKLKNKEEKSDFYNACELAFILLRALPIPNDEISKIKYFYKLITYAYLGQRWQDGRRFLIENESLWNVEVDDNEWDLRLFKNIYKAFLFLVRKKDWNDLNKVSEIIINLRREQSSFEERYLDNVEIRNKKSRAFELLGIYHLSKAIDLTATFMINGDNRSIREAVDLHLDKSIEISENSANIEMNLIIRLLKSMLNQMIHNSIWMVTPKTDAKISSFVNNITKSAKPLYELLYPQRVAILEQGLLDPAHKAIVVDMPTSSGKTIIAEFRILQALNLFSEQKGWVVYVVPTRALVNQITNRLTKDLSQIGIKVAKVSGSLDTDLFEENLLNSSETDFDILVTTAEKLNLLIRNNIEKNINRPLTLAVIDEAHNLEDEYRGINYEILLANLKQDCPNANLLLLTPFIPNSDAIAEWLDPDSPASIGIGLSWQPNDRLIGAIYPEGRARTWKTKFHTLVTERERIKYEGILNVSNTTPIDETRSNLTKTKIAMSFAKQMYGRKGVLIIAQSPQNCWDLADQLSSYLPDIEIDDEIILIKKYIEAELGENFALIKLLNKGIGVHHAGLPDDIRLLMEMLMEDRKINYLVATTTIAQGINFPISTVIMASLYYPYGTKMPTKDFWNIVGRAGRADQGTLGLVGIVIGDQERSKQVELDSLIQYLKQSTNDLVSNLLEMVEDLKMLGNGDLGTLIYRDARWSQFLQYLAHMYNQSQNLGDFNTNAEIFLRRTFGFKSLDTNSQRILVNKVKEYAVKLNNAKASSTLSDSTGFSPEAINRTIGALSTLGLQQNVWDSSRLFKSGSELKDLMGIMLNIPEIKDSLKEVTSRSSVTGKYLADVISDWVEGKTLNEIANKYFGQDDSDSLTKCCRAIYSKIVNAASWGLSSMLKMPANGIDYENLTHEDVKKIKNLPSMIYYGVNTSEAVLMRSVNIPRSIANELGVLFANENNIDTASTTKAMKWLNDLNLENWNKASSSNKLSGEEYKKVWAKLNGLD</sequence>
<evidence type="ECO:0000256" key="3">
    <source>
        <dbReference type="ARBA" id="ARBA00022806"/>
    </source>
</evidence>
<keyword evidence="9" id="KW-1185">Reference proteome</keyword>
<evidence type="ECO:0000259" key="6">
    <source>
        <dbReference type="PROSITE" id="PS51194"/>
    </source>
</evidence>
<dbReference type="PANTHER" id="PTHR47961">
    <property type="entry name" value="DNA POLYMERASE THETA, PUTATIVE (AFU_ORTHOLOGUE AFUA_1G05260)-RELATED"/>
    <property type="match status" value="1"/>
</dbReference>
<dbReference type="Pfam" id="PF00271">
    <property type="entry name" value="Helicase_C"/>
    <property type="match status" value="1"/>
</dbReference>
<dbReference type="Gene3D" id="3.40.50.300">
    <property type="entry name" value="P-loop containing nucleotide triphosphate hydrolases"/>
    <property type="match status" value="2"/>
</dbReference>
<feature type="domain" description="Helicase C-terminal" evidence="6">
    <location>
        <begin position="591"/>
        <end position="740"/>
    </location>
</feature>
<evidence type="ECO:0000256" key="2">
    <source>
        <dbReference type="ARBA" id="ARBA00022801"/>
    </source>
</evidence>
<feature type="domain" description="Helicase ATP-binding" evidence="5">
    <location>
        <begin position="316"/>
        <end position="496"/>
    </location>
</feature>
<reference evidence="7 10" key="2">
    <citation type="submission" date="2020-07" db="EMBL/GenBank/DDBJ databases">
        <authorList>
            <person name="Feng H."/>
        </authorList>
    </citation>
    <scope>NUCLEOTIDE SEQUENCE [LARGE SCALE GENOMIC DNA]</scope>
    <source>
        <strain evidence="7">S-12</strain>
        <strain evidence="10">s-12</strain>
    </source>
</reference>
<dbReference type="GO" id="GO:0016787">
    <property type="term" value="F:hydrolase activity"/>
    <property type="evidence" value="ECO:0007669"/>
    <property type="project" value="UniProtKB-KW"/>
</dbReference>
<dbReference type="PROSITE" id="PS51192">
    <property type="entry name" value="HELICASE_ATP_BIND_1"/>
    <property type="match status" value="1"/>
</dbReference>
<evidence type="ECO:0000313" key="7">
    <source>
        <dbReference type="EMBL" id="MBA4537052.1"/>
    </source>
</evidence>
<proteinExistence type="predicted"/>
<dbReference type="InterPro" id="IPR050474">
    <property type="entry name" value="Hel308_SKI2-like"/>
</dbReference>
<keyword evidence="1" id="KW-0547">Nucleotide-binding</keyword>
<dbReference type="InterPro" id="IPR027417">
    <property type="entry name" value="P-loop_NTPase"/>
</dbReference>
<reference evidence="8 9" key="1">
    <citation type="submission" date="2020-02" db="EMBL/GenBank/DDBJ databases">
        <title>Bacillus aquiflavi sp. nov., isolated from yellow water of strong flavor Chinese baijiu in Yibin region of China.</title>
        <authorList>
            <person name="Xie J."/>
        </authorList>
    </citation>
    <scope>NUCLEOTIDE SEQUENCE [LARGE SCALE GENOMIC DNA]</scope>
    <source>
        <strain evidence="8 9">3H-10</strain>
    </source>
</reference>
<dbReference type="PANTHER" id="PTHR47961:SF6">
    <property type="entry name" value="DNA-DIRECTED DNA POLYMERASE"/>
    <property type="match status" value="1"/>
</dbReference>